<dbReference type="EMBL" id="CYHF01000007">
    <property type="protein sequence ID" value="CUA98508.1"/>
    <property type="molecule type" value="Genomic_DNA"/>
</dbReference>
<reference evidence="10" key="1">
    <citation type="submission" date="2015-08" db="EMBL/GenBank/DDBJ databases">
        <authorList>
            <person name="Varghese N."/>
        </authorList>
    </citation>
    <scope>NUCLEOTIDE SEQUENCE [LARGE SCALE GENOMIC DNA]</scope>
    <source>
        <strain evidence="10">DSM 18181</strain>
    </source>
</reference>
<dbReference type="AlphaFoldDB" id="A0A0K6I615"/>
<dbReference type="PANTHER" id="PTHR30574">
    <property type="entry name" value="INNER MEMBRANE PROTEIN YEDE"/>
    <property type="match status" value="1"/>
</dbReference>
<organism evidence="9 10">
    <name type="scientific">Thiomonas bhubaneswarensis</name>
    <dbReference type="NCBI Taxonomy" id="339866"/>
    <lineage>
        <taxon>Bacteria</taxon>
        <taxon>Pseudomonadati</taxon>
        <taxon>Pseudomonadota</taxon>
        <taxon>Betaproteobacteria</taxon>
        <taxon>Burkholderiales</taxon>
        <taxon>Thiomonas</taxon>
    </lineage>
</organism>
<dbReference type="Pfam" id="PF04143">
    <property type="entry name" value="Sulf_transp"/>
    <property type="match status" value="1"/>
</dbReference>
<dbReference type="GO" id="GO:0005886">
    <property type="term" value="C:plasma membrane"/>
    <property type="evidence" value="ECO:0007669"/>
    <property type="project" value="UniProtKB-SubCell"/>
</dbReference>
<dbReference type="OrthoDB" id="7873196at2"/>
<keyword evidence="4" id="KW-0997">Cell inner membrane</keyword>
<name>A0A0K6I615_9BURK</name>
<evidence type="ECO:0000256" key="8">
    <source>
        <dbReference type="ARBA" id="ARBA00035655"/>
    </source>
</evidence>
<evidence type="ECO:0000256" key="7">
    <source>
        <dbReference type="ARBA" id="ARBA00023136"/>
    </source>
</evidence>
<dbReference type="InterPro" id="IPR007272">
    <property type="entry name" value="Sulf_transp_TsuA/YedE"/>
</dbReference>
<evidence type="ECO:0000256" key="3">
    <source>
        <dbReference type="ARBA" id="ARBA00022475"/>
    </source>
</evidence>
<keyword evidence="5" id="KW-0812">Transmembrane</keyword>
<evidence type="ECO:0000256" key="4">
    <source>
        <dbReference type="ARBA" id="ARBA00022519"/>
    </source>
</evidence>
<comment type="similarity">
    <text evidence="8">Belongs to the TsuA/YedE (TC 9.B.102) family.</text>
</comment>
<keyword evidence="10" id="KW-1185">Reference proteome</keyword>
<keyword evidence="3" id="KW-1003">Cell membrane</keyword>
<keyword evidence="6" id="KW-1133">Transmembrane helix</keyword>
<gene>
    <name evidence="9" type="ORF">Ga0061069_107129</name>
</gene>
<dbReference type="RefSeq" id="WP_055451029.1">
    <property type="nucleotide sequence ID" value="NZ_CYHF01000007.1"/>
</dbReference>
<comment type="subcellular location">
    <subcellularLocation>
        <location evidence="1">Cell inner membrane</location>
        <topology evidence="1">Multi-pass membrane protein</topology>
    </subcellularLocation>
</comment>
<keyword evidence="7" id="KW-0472">Membrane</keyword>
<dbReference type="Proteomes" id="UP000183649">
    <property type="component" value="Unassembled WGS sequence"/>
</dbReference>
<evidence type="ECO:0000256" key="6">
    <source>
        <dbReference type="ARBA" id="ARBA00022989"/>
    </source>
</evidence>
<dbReference type="PANTHER" id="PTHR30574:SF1">
    <property type="entry name" value="SULPHUR TRANSPORT DOMAIN-CONTAINING PROTEIN"/>
    <property type="match status" value="1"/>
</dbReference>
<protein>
    <submittedName>
        <fullName evidence="9">Sulphur transport</fullName>
    </submittedName>
</protein>
<evidence type="ECO:0000256" key="1">
    <source>
        <dbReference type="ARBA" id="ARBA00004429"/>
    </source>
</evidence>
<evidence type="ECO:0000256" key="5">
    <source>
        <dbReference type="ARBA" id="ARBA00022692"/>
    </source>
</evidence>
<evidence type="ECO:0000313" key="10">
    <source>
        <dbReference type="Proteomes" id="UP000183649"/>
    </source>
</evidence>
<sequence>MRNTPRPLWNPYVAGVLLGLGLLATFLVTGNGYGVTGATTLATAAVAGKVDPNTVAAHTYLHNLFEVGLDRWIVWEVVGLAIGALIGSVLAGRFKFQVDGPTQAGRSLRLVLAVIGGIAAGFGARLALGCTSGMGLSGSATLAAAGFLFLIGFFIAGIVFGQLTKGLWK</sequence>
<proteinExistence type="inferred from homology"/>
<evidence type="ECO:0000256" key="2">
    <source>
        <dbReference type="ARBA" id="ARBA00022448"/>
    </source>
</evidence>
<keyword evidence="2" id="KW-0813">Transport</keyword>
<evidence type="ECO:0000313" key="9">
    <source>
        <dbReference type="EMBL" id="CUA98508.1"/>
    </source>
</evidence>
<accession>A0A0K6I615</accession>
<dbReference type="STRING" id="339866.GCA_001418255_02168"/>